<evidence type="ECO:0000313" key="4">
    <source>
        <dbReference type="RefSeq" id="XP_052748333.1"/>
    </source>
</evidence>
<sequence length="496" mass="55436">MSQLQSTEMSYTVFFAVALCGAAWAASVPHASNSQSYDTIVIGLGSAGTTAASTLARAGRRVLALEAQDRVGGRVHTVPFGDGVVELGAEWIHGTNPNRVYDAAVQNNVTVLPQYFELAFYRSDGEEPKSALMKELFNYLSQFFHASPLVPLPMGSYLTDRIHHYLEQKYPSLLSDRDFIDEFQNFLDLYISDYEAAYSWNDMSSNCQFRNVEGHPYMSWHRYGYRTFFEILLNKYNNGPGLPTLDIKLSTEVTRVAWSRAADGNVTVTTADGATYTADNVIVTVSLGVLKETHETLFSPQLNGEKRTAIEKISIGVKHKIVLLFPHVWWPEGQEFDFIWNREDIKNLADDEKWISNISQITTPMGASNTVTFWISGRPAILVESLSDDQVEQKCLQLLRKFMGRNVTIPEPTAIVRSSWHSNPFTRGSYTYDNVLAPQYPTAREDLGAPLTDSSGRPRVLFAGEATSPNHFGTVHGASETGYREALKLLPKSEKE</sequence>
<dbReference type="GeneID" id="113512265"/>
<keyword evidence="1" id="KW-0732">Signal</keyword>
<dbReference type="SUPFAM" id="SSF54373">
    <property type="entry name" value="FAD-linked reductases, C-terminal domain"/>
    <property type="match status" value="1"/>
</dbReference>
<accession>A0ABM3MA58</accession>
<gene>
    <name evidence="4" type="primary">LOC113512265</name>
</gene>
<dbReference type="SUPFAM" id="SSF51905">
    <property type="entry name" value="FAD/NAD(P)-binding domain"/>
    <property type="match status" value="1"/>
</dbReference>
<name>A0ABM3MA58_GALME</name>
<feature type="chain" id="PRO_5047242267" evidence="1">
    <location>
        <begin position="26"/>
        <end position="496"/>
    </location>
</feature>
<evidence type="ECO:0000259" key="2">
    <source>
        <dbReference type="Pfam" id="PF01593"/>
    </source>
</evidence>
<protein>
    <submittedName>
        <fullName evidence="4">Spermine oxidase-like isoform X1</fullName>
    </submittedName>
</protein>
<dbReference type="Gene3D" id="3.90.660.10">
    <property type="match status" value="1"/>
</dbReference>
<organism evidence="3 4">
    <name type="scientific">Galleria mellonella</name>
    <name type="common">Greater wax moth</name>
    <dbReference type="NCBI Taxonomy" id="7137"/>
    <lineage>
        <taxon>Eukaryota</taxon>
        <taxon>Metazoa</taxon>
        <taxon>Ecdysozoa</taxon>
        <taxon>Arthropoda</taxon>
        <taxon>Hexapoda</taxon>
        <taxon>Insecta</taxon>
        <taxon>Pterygota</taxon>
        <taxon>Neoptera</taxon>
        <taxon>Endopterygota</taxon>
        <taxon>Lepidoptera</taxon>
        <taxon>Glossata</taxon>
        <taxon>Ditrysia</taxon>
        <taxon>Pyraloidea</taxon>
        <taxon>Pyralidae</taxon>
        <taxon>Galleriinae</taxon>
        <taxon>Galleria</taxon>
    </lineage>
</organism>
<feature type="domain" description="Amine oxidase" evidence="2">
    <location>
        <begin position="47"/>
        <end position="486"/>
    </location>
</feature>
<dbReference type="InterPro" id="IPR036188">
    <property type="entry name" value="FAD/NAD-bd_sf"/>
</dbReference>
<dbReference type="PANTHER" id="PTHR10742">
    <property type="entry name" value="FLAVIN MONOAMINE OXIDASE"/>
    <property type="match status" value="1"/>
</dbReference>
<evidence type="ECO:0000313" key="3">
    <source>
        <dbReference type="Proteomes" id="UP001652740"/>
    </source>
</evidence>
<dbReference type="InterPro" id="IPR050281">
    <property type="entry name" value="Flavin_monoamine_oxidase"/>
</dbReference>
<reference evidence="4" key="1">
    <citation type="submission" date="2025-08" db="UniProtKB">
        <authorList>
            <consortium name="RefSeq"/>
        </authorList>
    </citation>
    <scope>IDENTIFICATION</scope>
    <source>
        <tissue evidence="4">Whole larvae</tissue>
    </source>
</reference>
<dbReference type="PANTHER" id="PTHR10742:SF398">
    <property type="entry name" value="AMINE OXIDASE DOMAIN-CONTAINING PROTEIN-RELATED"/>
    <property type="match status" value="1"/>
</dbReference>
<dbReference type="InterPro" id="IPR002937">
    <property type="entry name" value="Amino_oxidase"/>
</dbReference>
<dbReference type="Proteomes" id="UP001652740">
    <property type="component" value="Unplaced"/>
</dbReference>
<feature type="signal peptide" evidence="1">
    <location>
        <begin position="1"/>
        <end position="25"/>
    </location>
</feature>
<keyword evidence="3" id="KW-1185">Reference proteome</keyword>
<dbReference type="RefSeq" id="XP_052748333.1">
    <property type="nucleotide sequence ID" value="XM_052892373.1"/>
</dbReference>
<proteinExistence type="predicted"/>
<evidence type="ECO:0000256" key="1">
    <source>
        <dbReference type="SAM" id="SignalP"/>
    </source>
</evidence>
<dbReference type="Pfam" id="PF01593">
    <property type="entry name" value="Amino_oxidase"/>
    <property type="match status" value="1"/>
</dbReference>
<dbReference type="Gene3D" id="3.50.50.60">
    <property type="entry name" value="FAD/NAD(P)-binding domain"/>
    <property type="match status" value="1"/>
</dbReference>